<reference evidence="1" key="1">
    <citation type="journal article" date="2019" name="PLoS Negl. Trop. Dis.">
        <title>Revisiting the worldwide diversity of Leptospira species in the environment.</title>
        <authorList>
            <person name="Vincent A.T."/>
            <person name="Schiettekatte O."/>
            <person name="Bourhy P."/>
            <person name="Veyrier F.J."/>
            <person name="Picardeau M."/>
        </authorList>
    </citation>
    <scope>NUCLEOTIDE SEQUENCE [LARGE SCALE GENOMIC DNA]</scope>
    <source>
        <strain evidence="1">201702476</strain>
    </source>
</reference>
<dbReference type="RefSeq" id="WP_135622407.1">
    <property type="nucleotide sequence ID" value="NZ_RQGD01000014.1"/>
</dbReference>
<evidence type="ECO:0000313" key="2">
    <source>
        <dbReference type="Proteomes" id="UP000297693"/>
    </source>
</evidence>
<dbReference type="AlphaFoldDB" id="A0A4R9K6F8"/>
<accession>A0A4R9K6F8</accession>
<name>A0A4R9K6F8_9LEPT</name>
<proteinExistence type="predicted"/>
<sequence length="72" mass="8036">MTKSSRFLGAFLRKPQDHSKAVLAMGQVIAKVGDMLFLLSAHKRKPTLWFLEKTLPSYAGKWTIANCPNSDS</sequence>
<organism evidence="1 2">
    <name type="scientific">Leptospira ognonensis</name>
    <dbReference type="NCBI Taxonomy" id="2484945"/>
    <lineage>
        <taxon>Bacteria</taxon>
        <taxon>Pseudomonadati</taxon>
        <taxon>Spirochaetota</taxon>
        <taxon>Spirochaetia</taxon>
        <taxon>Leptospirales</taxon>
        <taxon>Leptospiraceae</taxon>
        <taxon>Leptospira</taxon>
    </lineage>
</organism>
<comment type="caution">
    <text evidence="1">The sequence shown here is derived from an EMBL/GenBank/DDBJ whole genome shotgun (WGS) entry which is preliminary data.</text>
</comment>
<dbReference type="Proteomes" id="UP000297693">
    <property type="component" value="Unassembled WGS sequence"/>
</dbReference>
<dbReference type="EMBL" id="RQGD01000014">
    <property type="protein sequence ID" value="TGL61849.1"/>
    <property type="molecule type" value="Genomic_DNA"/>
</dbReference>
<keyword evidence="2" id="KW-1185">Reference proteome</keyword>
<evidence type="ECO:0000313" key="1">
    <source>
        <dbReference type="EMBL" id="TGL61849.1"/>
    </source>
</evidence>
<gene>
    <name evidence="1" type="ORF">EHQ58_04340</name>
</gene>
<protein>
    <submittedName>
        <fullName evidence="1">Uncharacterized protein</fullName>
    </submittedName>
</protein>